<keyword evidence="1" id="KW-1015">Disulfide bond</keyword>
<dbReference type="SUPFAM" id="SSF48726">
    <property type="entry name" value="Immunoglobulin"/>
    <property type="match status" value="1"/>
</dbReference>
<comment type="caution">
    <text evidence="3">The sequence shown here is derived from an EMBL/GenBank/DDBJ whole genome shotgun (WGS) entry which is preliminary data.</text>
</comment>
<dbReference type="Gene3D" id="2.60.40.10">
    <property type="entry name" value="Immunoglobulins"/>
    <property type="match status" value="1"/>
</dbReference>
<dbReference type="InterPro" id="IPR007110">
    <property type="entry name" value="Ig-like_dom"/>
</dbReference>
<name>A0AAV2PHZ8_MEGNR</name>
<gene>
    <name evidence="3" type="ORF">MNOR_LOCUS397</name>
</gene>
<evidence type="ECO:0000313" key="4">
    <source>
        <dbReference type="Proteomes" id="UP001497623"/>
    </source>
</evidence>
<feature type="non-terminal residue" evidence="3">
    <location>
        <position position="175"/>
    </location>
</feature>
<feature type="domain" description="Ig-like" evidence="2">
    <location>
        <begin position="3"/>
        <end position="96"/>
    </location>
</feature>
<evidence type="ECO:0000313" key="3">
    <source>
        <dbReference type="EMBL" id="CAL4059149.1"/>
    </source>
</evidence>
<sequence length="175" mass="19406">VAPTQTKVSPMQITAYPGDLREIECSVMAARPAVKITWTLNGRDITSDAQDNEIANTHDGTFMAVSTLHKVFNQEDNGQNLVCAISHPTFSEPDVTIVPISVYFSPVQKHVHTFYQVPLNSHYEIIISFSASPQPTGLVWSFGSNFQEMTNHIQVPIDNGKFSTSLIIHDNGNYQ</sequence>
<dbReference type="InterPro" id="IPR013162">
    <property type="entry name" value="CD80_C2-set"/>
</dbReference>
<dbReference type="InterPro" id="IPR013783">
    <property type="entry name" value="Ig-like_fold"/>
</dbReference>
<dbReference type="PROSITE" id="PS50835">
    <property type="entry name" value="IG_LIKE"/>
    <property type="match status" value="1"/>
</dbReference>
<evidence type="ECO:0000256" key="1">
    <source>
        <dbReference type="ARBA" id="ARBA00023157"/>
    </source>
</evidence>
<protein>
    <recommendedName>
        <fullName evidence="2">Ig-like domain-containing protein</fullName>
    </recommendedName>
</protein>
<reference evidence="3 4" key="1">
    <citation type="submission" date="2024-05" db="EMBL/GenBank/DDBJ databases">
        <authorList>
            <person name="Wallberg A."/>
        </authorList>
    </citation>
    <scope>NUCLEOTIDE SEQUENCE [LARGE SCALE GENOMIC DNA]</scope>
</reference>
<dbReference type="AlphaFoldDB" id="A0AAV2PHZ8"/>
<dbReference type="PANTHER" id="PTHR45889">
    <property type="entry name" value="IG-LIKE DOMAIN-CONTAINING PROTEIN"/>
    <property type="match status" value="1"/>
</dbReference>
<dbReference type="Proteomes" id="UP001497623">
    <property type="component" value="Unassembled WGS sequence"/>
</dbReference>
<proteinExistence type="predicted"/>
<dbReference type="InterPro" id="IPR036179">
    <property type="entry name" value="Ig-like_dom_sf"/>
</dbReference>
<keyword evidence="4" id="KW-1185">Reference proteome</keyword>
<dbReference type="PANTHER" id="PTHR45889:SF8">
    <property type="entry name" value="IG-LIKE DOMAIN-CONTAINING PROTEIN"/>
    <property type="match status" value="1"/>
</dbReference>
<accession>A0AAV2PHZ8</accession>
<dbReference type="Pfam" id="PF08205">
    <property type="entry name" value="C2-set_2"/>
    <property type="match status" value="1"/>
</dbReference>
<feature type="non-terminal residue" evidence="3">
    <location>
        <position position="1"/>
    </location>
</feature>
<dbReference type="EMBL" id="CAXKWB010000086">
    <property type="protein sequence ID" value="CAL4059149.1"/>
    <property type="molecule type" value="Genomic_DNA"/>
</dbReference>
<organism evidence="3 4">
    <name type="scientific">Meganyctiphanes norvegica</name>
    <name type="common">Northern krill</name>
    <name type="synonym">Thysanopoda norvegica</name>
    <dbReference type="NCBI Taxonomy" id="48144"/>
    <lineage>
        <taxon>Eukaryota</taxon>
        <taxon>Metazoa</taxon>
        <taxon>Ecdysozoa</taxon>
        <taxon>Arthropoda</taxon>
        <taxon>Crustacea</taxon>
        <taxon>Multicrustacea</taxon>
        <taxon>Malacostraca</taxon>
        <taxon>Eumalacostraca</taxon>
        <taxon>Eucarida</taxon>
        <taxon>Euphausiacea</taxon>
        <taxon>Euphausiidae</taxon>
        <taxon>Meganyctiphanes</taxon>
    </lineage>
</organism>
<evidence type="ECO:0000259" key="2">
    <source>
        <dbReference type="PROSITE" id="PS50835"/>
    </source>
</evidence>